<reference evidence="2" key="1">
    <citation type="submission" date="2013-07" db="EMBL/GenBank/DDBJ databases">
        <title>The genome of Eucalyptus grandis.</title>
        <authorList>
            <person name="Schmutz J."/>
            <person name="Hayes R."/>
            <person name="Myburg A."/>
            <person name="Tuskan G."/>
            <person name="Grattapaglia D."/>
            <person name="Rokhsar D.S."/>
        </authorList>
    </citation>
    <scope>NUCLEOTIDE SEQUENCE</scope>
    <source>
        <tissue evidence="2">Leaf extractions</tissue>
    </source>
</reference>
<evidence type="ECO:0000313" key="2">
    <source>
        <dbReference type="EMBL" id="KCW56059.1"/>
    </source>
</evidence>
<dbReference type="AlphaFoldDB" id="A0A059AQL7"/>
<protein>
    <submittedName>
        <fullName evidence="2">Uncharacterized protein</fullName>
    </submittedName>
</protein>
<organism evidence="2">
    <name type="scientific">Eucalyptus grandis</name>
    <name type="common">Flooded gum</name>
    <dbReference type="NCBI Taxonomy" id="71139"/>
    <lineage>
        <taxon>Eukaryota</taxon>
        <taxon>Viridiplantae</taxon>
        <taxon>Streptophyta</taxon>
        <taxon>Embryophyta</taxon>
        <taxon>Tracheophyta</taxon>
        <taxon>Spermatophyta</taxon>
        <taxon>Magnoliopsida</taxon>
        <taxon>eudicotyledons</taxon>
        <taxon>Gunneridae</taxon>
        <taxon>Pentapetalae</taxon>
        <taxon>rosids</taxon>
        <taxon>malvids</taxon>
        <taxon>Myrtales</taxon>
        <taxon>Myrtaceae</taxon>
        <taxon>Myrtoideae</taxon>
        <taxon>Eucalypteae</taxon>
        <taxon>Eucalyptus</taxon>
    </lineage>
</organism>
<feature type="compositionally biased region" description="Polar residues" evidence="1">
    <location>
        <begin position="60"/>
        <end position="75"/>
    </location>
</feature>
<name>A0A059AQL7_EUCGR</name>
<proteinExistence type="predicted"/>
<dbReference type="InParanoid" id="A0A059AQL7"/>
<sequence>MRCNNEYLTRILWPYLTQFICINVAFLTNFPDGYKKDGKSPLEYPPNNFTITLSNVGENPVPQNLSVPPQGSSMEGESRERANQEKNEFYIKWSKQ</sequence>
<feature type="region of interest" description="Disordered" evidence="1">
    <location>
        <begin position="60"/>
        <end position="96"/>
    </location>
</feature>
<evidence type="ECO:0000256" key="1">
    <source>
        <dbReference type="SAM" id="MobiDB-lite"/>
    </source>
</evidence>
<dbReference type="Gramene" id="KCW56059">
    <property type="protein sequence ID" value="KCW56059"/>
    <property type="gene ID" value="EUGRSUZ_I01813"/>
</dbReference>
<feature type="compositionally biased region" description="Basic and acidic residues" evidence="1">
    <location>
        <begin position="76"/>
        <end position="89"/>
    </location>
</feature>
<gene>
    <name evidence="2" type="ORF">EUGRSUZ_I01813</name>
</gene>
<accession>A0A059AQL7</accession>
<dbReference type="EMBL" id="KK198761">
    <property type="protein sequence ID" value="KCW56059.1"/>
    <property type="molecule type" value="Genomic_DNA"/>
</dbReference>